<dbReference type="AlphaFoldDB" id="A0A0A7M5B7"/>
<dbReference type="SUPFAM" id="SSF140924">
    <property type="entry name" value="Duffy binding domain-like"/>
    <property type="match status" value="1"/>
</dbReference>
<evidence type="ECO:0000313" key="2">
    <source>
        <dbReference type="EMBL" id="AIZ73383.1"/>
    </source>
</evidence>
<feature type="non-terminal residue" evidence="2">
    <location>
        <position position="201"/>
    </location>
</feature>
<reference evidence="2" key="1">
    <citation type="journal article" date="2015" name="Mol. Ecol.">
        <title>Phylogeography of var gene repertoires reveals fine-scale geospatial clustering of Plasmodium falciparum populations in a highly endemic area.</title>
        <authorList>
            <person name="Tessema S.K."/>
            <person name="Monk S.L."/>
            <person name="Schultz M.B."/>
            <person name="Tavul L."/>
            <person name="Reeder J.C."/>
            <person name="Siba P.M."/>
            <person name="Mueller I."/>
            <person name="Barry A.E."/>
        </authorList>
    </citation>
    <scope>NUCLEOTIDE SEQUENCE</scope>
    <source>
        <strain evidence="2">MUG6</strain>
    </source>
</reference>
<dbReference type="InterPro" id="IPR042202">
    <property type="entry name" value="Duffy-ag-bd_sf"/>
</dbReference>
<name>A0A0A7M5B7_PLAFA</name>
<dbReference type="Pfam" id="PF05424">
    <property type="entry name" value="Duffy_binding"/>
    <property type="match status" value="1"/>
</dbReference>
<protein>
    <submittedName>
        <fullName evidence="2">Var-MDBLa_202 protein</fullName>
    </submittedName>
</protein>
<gene>
    <name evidence="2" type="primary">var-MDBLa_202</name>
</gene>
<accession>A0A0A7M5B7</accession>
<feature type="non-terminal residue" evidence="2">
    <location>
        <position position="1"/>
    </location>
</feature>
<proteinExistence type="predicted"/>
<evidence type="ECO:0000259" key="1">
    <source>
        <dbReference type="Pfam" id="PF05424"/>
    </source>
</evidence>
<dbReference type="Gene3D" id="1.20.1310.20">
    <property type="entry name" value="Duffy-antigen binding domain"/>
    <property type="match status" value="1"/>
</dbReference>
<dbReference type="InterPro" id="IPR008602">
    <property type="entry name" value="Duffy-antigen-binding"/>
</dbReference>
<organism evidence="2">
    <name type="scientific">Plasmodium falciparum</name>
    <name type="common">malaria parasite P. falciparum</name>
    <dbReference type="NCBI Taxonomy" id="5833"/>
    <lineage>
        <taxon>Eukaryota</taxon>
        <taxon>Sar</taxon>
        <taxon>Alveolata</taxon>
        <taxon>Apicomplexa</taxon>
        <taxon>Aconoidasida</taxon>
        <taxon>Haemosporida</taxon>
        <taxon>Plasmodiidae</taxon>
        <taxon>Plasmodium</taxon>
        <taxon>Plasmodium (Laverania)</taxon>
    </lineage>
</organism>
<sequence>ACAPFRRLHLCDKNLEQIEPDKITTHNLLADVCQAAKYEGDSIRGYYALYDTQYPSSGSTICTALARSFADIGDIIRGKDLYLRYNRKDKTDKLQEQLKKYFQKIYKDLTTENGVKDRYENDGPDYYKLREDWWNANRETVWKAITCNAGGGTYFRHTCGSGRDATRANHYCRCDGSNADQVPTYFDYVPQYLRWFEEWAE</sequence>
<dbReference type="GO" id="GO:0016020">
    <property type="term" value="C:membrane"/>
    <property type="evidence" value="ECO:0007669"/>
    <property type="project" value="InterPro"/>
</dbReference>
<feature type="domain" description="Duffy-antigen binding" evidence="1">
    <location>
        <begin position="1"/>
        <end position="194"/>
    </location>
</feature>
<dbReference type="GO" id="GO:0046789">
    <property type="term" value="F:host cell surface receptor binding"/>
    <property type="evidence" value="ECO:0007669"/>
    <property type="project" value="InterPro"/>
</dbReference>
<dbReference type="EMBL" id="KP220252">
    <property type="protein sequence ID" value="AIZ73383.1"/>
    <property type="molecule type" value="Genomic_DNA"/>
</dbReference>